<dbReference type="AlphaFoldDB" id="A0A7S3AWZ7"/>
<reference evidence="1" key="1">
    <citation type="submission" date="2021-01" db="EMBL/GenBank/DDBJ databases">
        <authorList>
            <person name="Corre E."/>
            <person name="Pelletier E."/>
            <person name="Niang G."/>
            <person name="Scheremetjew M."/>
            <person name="Finn R."/>
            <person name="Kale V."/>
            <person name="Holt S."/>
            <person name="Cochrane G."/>
            <person name="Meng A."/>
            <person name="Brown T."/>
            <person name="Cohen L."/>
        </authorList>
    </citation>
    <scope>NUCLEOTIDE SEQUENCE</scope>
    <source>
        <strain evidence="1">CCMP281</strain>
    </source>
</reference>
<sequence length="103" mass="10184">MKIGLGTCDCTYSLIQGGDAEAVAVPLYDVHKVGRFGLCMTFTNQEGTLVAKYAQPGLDVKHNIAEIGANVDVAAVCVIAGMVGLATGSGGATAGALAGAGVV</sequence>
<protein>
    <submittedName>
        <fullName evidence="1">Uncharacterized protein</fullName>
    </submittedName>
</protein>
<accession>A0A7S3AWZ7</accession>
<evidence type="ECO:0000313" key="1">
    <source>
        <dbReference type="EMBL" id="CAE0118081.1"/>
    </source>
</evidence>
<name>A0A7S3AWZ7_9EUKA</name>
<organism evidence="1">
    <name type="scientific">Haptolina ericina</name>
    <dbReference type="NCBI Taxonomy" id="156174"/>
    <lineage>
        <taxon>Eukaryota</taxon>
        <taxon>Haptista</taxon>
        <taxon>Haptophyta</taxon>
        <taxon>Prymnesiophyceae</taxon>
        <taxon>Prymnesiales</taxon>
        <taxon>Prymnesiaceae</taxon>
        <taxon>Haptolina</taxon>
    </lineage>
</organism>
<proteinExistence type="predicted"/>
<gene>
    <name evidence="1" type="ORF">HERI1096_LOCUS18780</name>
</gene>
<dbReference type="EMBL" id="HBHX01033786">
    <property type="protein sequence ID" value="CAE0118081.1"/>
    <property type="molecule type" value="Transcribed_RNA"/>
</dbReference>